<accession>A0A1S0UE36</accession>
<name>A0A1S0UE36_LOALO</name>
<sequence length="73" mass="8260">MQQCGGSLLIFCDADDIFAKHCFISLYNVLRNAPRPDSTPAGSRFERTPAGSISRYIQWANLFKSKQICNQFD</sequence>
<dbReference type="AlphaFoldDB" id="A0A1S0UE36"/>
<gene>
    <name evidence="1" type="ORF">LOAG_00127</name>
</gene>
<evidence type="ECO:0000313" key="1">
    <source>
        <dbReference type="EMBL" id="EFO28350.2"/>
    </source>
</evidence>
<protein>
    <recommendedName>
        <fullName evidence="2">Glycosyltransferase 2-like domain-containing protein</fullName>
    </recommendedName>
</protein>
<proteinExistence type="predicted"/>
<dbReference type="EMBL" id="JH712095">
    <property type="protein sequence ID" value="EFO28350.2"/>
    <property type="molecule type" value="Genomic_DNA"/>
</dbReference>
<organism evidence="1">
    <name type="scientific">Loa loa</name>
    <name type="common">Eye worm</name>
    <name type="synonym">Filaria loa</name>
    <dbReference type="NCBI Taxonomy" id="7209"/>
    <lineage>
        <taxon>Eukaryota</taxon>
        <taxon>Metazoa</taxon>
        <taxon>Ecdysozoa</taxon>
        <taxon>Nematoda</taxon>
        <taxon>Chromadorea</taxon>
        <taxon>Rhabditida</taxon>
        <taxon>Spirurina</taxon>
        <taxon>Spiruromorpha</taxon>
        <taxon>Filarioidea</taxon>
        <taxon>Onchocercidae</taxon>
        <taxon>Loa</taxon>
    </lineage>
</organism>
<evidence type="ECO:0008006" key="2">
    <source>
        <dbReference type="Google" id="ProtNLM"/>
    </source>
</evidence>
<dbReference type="RefSeq" id="XP_003135715.2">
    <property type="nucleotide sequence ID" value="XM_003135667.2"/>
</dbReference>
<dbReference type="KEGG" id="loa:LOAG_00127"/>
<dbReference type="CTD" id="9937495"/>
<reference evidence="1" key="1">
    <citation type="submission" date="2012-04" db="EMBL/GenBank/DDBJ databases">
        <title>The Genome Sequence of Loa loa.</title>
        <authorList>
            <consortium name="The Broad Institute Genome Sequencing Platform"/>
            <consortium name="Broad Institute Genome Sequencing Center for Infectious Disease"/>
            <person name="Nutman T.B."/>
            <person name="Fink D.L."/>
            <person name="Russ C."/>
            <person name="Young S."/>
            <person name="Zeng Q."/>
            <person name="Gargeya S."/>
            <person name="Alvarado L."/>
            <person name="Berlin A."/>
            <person name="Chapman S.B."/>
            <person name="Chen Z."/>
            <person name="Freedman E."/>
            <person name="Gellesch M."/>
            <person name="Goldberg J."/>
            <person name="Griggs A."/>
            <person name="Gujja S."/>
            <person name="Heilman E.R."/>
            <person name="Heiman D."/>
            <person name="Howarth C."/>
            <person name="Mehta T."/>
            <person name="Neiman D."/>
            <person name="Pearson M."/>
            <person name="Roberts A."/>
            <person name="Saif S."/>
            <person name="Shea T."/>
            <person name="Shenoy N."/>
            <person name="Sisk P."/>
            <person name="Stolte C."/>
            <person name="Sykes S."/>
            <person name="White J."/>
            <person name="Yandava C."/>
            <person name="Haas B."/>
            <person name="Henn M.R."/>
            <person name="Nusbaum C."/>
            <person name="Birren B."/>
        </authorList>
    </citation>
    <scope>NUCLEOTIDE SEQUENCE [LARGE SCALE GENOMIC DNA]</scope>
</reference>
<dbReference type="GeneID" id="9937495"/>
<dbReference type="OrthoDB" id="206708at2759"/>